<feature type="domain" description="NACHT-NTPase and P-loop NTPases N-terminal" evidence="2">
    <location>
        <begin position="8"/>
        <end position="126"/>
    </location>
</feature>
<dbReference type="AlphaFoldDB" id="A0A9P5AMZ1"/>
<evidence type="ECO:0000256" key="1">
    <source>
        <dbReference type="SAM" id="MobiDB-lite"/>
    </source>
</evidence>
<dbReference type="InterPro" id="IPR031352">
    <property type="entry name" value="SesA"/>
</dbReference>
<dbReference type="EMBL" id="PVQB02000179">
    <property type="protein sequence ID" value="KAF4341745.1"/>
    <property type="molecule type" value="Genomic_DNA"/>
</dbReference>
<reference evidence="3" key="1">
    <citation type="journal article" date="2017" name="Mycologia">
        <title>Fusarium algeriense, sp. nov., a novel toxigenic crown rot pathogen of durum wheat from Algeria is nested in the Fusarium burgessii species complex.</title>
        <authorList>
            <person name="Laraba I."/>
            <person name="Keddad A."/>
            <person name="Boureghda H."/>
            <person name="Abdallah N."/>
            <person name="Vaughan M.M."/>
            <person name="Proctor R.H."/>
            <person name="Busman M."/>
            <person name="O'Donnell K."/>
        </authorList>
    </citation>
    <scope>NUCLEOTIDE SEQUENCE</scope>
    <source>
        <strain evidence="3">NRRL 25174</strain>
    </source>
</reference>
<keyword evidence="4" id="KW-1185">Reference proteome</keyword>
<evidence type="ECO:0000313" key="4">
    <source>
        <dbReference type="Proteomes" id="UP000730481"/>
    </source>
</evidence>
<dbReference type="Proteomes" id="UP000730481">
    <property type="component" value="Unassembled WGS sequence"/>
</dbReference>
<sequence>MDQIIQYIKNTNVLLQTAEEDYGKVNDDVNLSPGFRAAGNGLAIVRTNLDELKPILQGGNSTGDITSAFKSIWVCKDNARVLSEIFRIIARSPEGQRSDRYAEWVHNQHPKVDELVRDTMKLIGDLAEQAGVAQNFAPQLMCLNFEIESLEKLVSKKSEDKDTGGISHSGVGHVFSSRDRATQNNNTGPGDQYTGSFGEVPHNRTSEKSPTTGRKPRIGFEVHG</sequence>
<gene>
    <name evidence="3" type="ORF">FBEOM_4305</name>
</gene>
<comment type="caution">
    <text evidence="3">The sequence shown here is derived from an EMBL/GenBank/DDBJ whole genome shotgun (WGS) entry which is preliminary data.</text>
</comment>
<feature type="region of interest" description="Disordered" evidence="1">
    <location>
        <begin position="157"/>
        <end position="224"/>
    </location>
</feature>
<protein>
    <recommendedName>
        <fullName evidence="2">NACHT-NTPase and P-loop NTPases N-terminal domain-containing protein</fullName>
    </recommendedName>
</protein>
<organism evidence="3 4">
    <name type="scientific">Fusarium beomiforme</name>
    <dbReference type="NCBI Taxonomy" id="44412"/>
    <lineage>
        <taxon>Eukaryota</taxon>
        <taxon>Fungi</taxon>
        <taxon>Dikarya</taxon>
        <taxon>Ascomycota</taxon>
        <taxon>Pezizomycotina</taxon>
        <taxon>Sordariomycetes</taxon>
        <taxon>Hypocreomycetidae</taxon>
        <taxon>Hypocreales</taxon>
        <taxon>Nectriaceae</taxon>
        <taxon>Fusarium</taxon>
        <taxon>Fusarium burgessii species complex</taxon>
    </lineage>
</organism>
<accession>A0A9P5AMZ1</accession>
<name>A0A9P5AMZ1_9HYPO</name>
<feature type="compositionally biased region" description="Polar residues" evidence="1">
    <location>
        <begin position="182"/>
        <end position="195"/>
    </location>
</feature>
<proteinExistence type="predicted"/>
<reference evidence="3" key="2">
    <citation type="submission" date="2020-02" db="EMBL/GenBank/DDBJ databases">
        <title>Identification and distribution of gene clusters putatively required for synthesis of sphingolipid metabolism inhibitors in phylogenetically diverse species of the filamentous fungus Fusarium.</title>
        <authorList>
            <person name="Kim H.-S."/>
            <person name="Busman M."/>
            <person name="Brown D.W."/>
            <person name="Divon H."/>
            <person name="Uhlig S."/>
            <person name="Proctor R.H."/>
        </authorList>
    </citation>
    <scope>NUCLEOTIDE SEQUENCE</scope>
    <source>
        <strain evidence="3">NRRL 25174</strain>
    </source>
</reference>
<evidence type="ECO:0000259" key="2">
    <source>
        <dbReference type="Pfam" id="PF17107"/>
    </source>
</evidence>
<dbReference type="Pfam" id="PF17107">
    <property type="entry name" value="SesA"/>
    <property type="match status" value="1"/>
</dbReference>
<evidence type="ECO:0000313" key="3">
    <source>
        <dbReference type="EMBL" id="KAF4341745.1"/>
    </source>
</evidence>